<feature type="compositionally biased region" description="Pro residues" evidence="1">
    <location>
        <begin position="1"/>
        <end position="12"/>
    </location>
</feature>
<feature type="region of interest" description="Disordered" evidence="1">
    <location>
        <begin position="1"/>
        <end position="32"/>
    </location>
</feature>
<dbReference type="Proteomes" id="UP000266841">
    <property type="component" value="Unassembled WGS sequence"/>
</dbReference>
<dbReference type="EMBL" id="AGNL01017781">
    <property type="protein sequence ID" value="EJK63991.1"/>
    <property type="molecule type" value="Genomic_DNA"/>
</dbReference>
<organism evidence="2 3">
    <name type="scientific">Thalassiosira oceanica</name>
    <name type="common">Marine diatom</name>
    <dbReference type="NCBI Taxonomy" id="159749"/>
    <lineage>
        <taxon>Eukaryota</taxon>
        <taxon>Sar</taxon>
        <taxon>Stramenopiles</taxon>
        <taxon>Ochrophyta</taxon>
        <taxon>Bacillariophyta</taxon>
        <taxon>Coscinodiscophyceae</taxon>
        <taxon>Thalassiosirophycidae</taxon>
        <taxon>Thalassiosirales</taxon>
        <taxon>Thalassiosiraceae</taxon>
        <taxon>Thalassiosira</taxon>
    </lineage>
</organism>
<name>K0SSF9_THAOC</name>
<evidence type="ECO:0000256" key="1">
    <source>
        <dbReference type="SAM" id="MobiDB-lite"/>
    </source>
</evidence>
<gene>
    <name evidence="2" type="ORF">THAOC_15321</name>
</gene>
<proteinExistence type="predicted"/>
<dbReference type="AlphaFoldDB" id="K0SSF9"/>
<comment type="caution">
    <text evidence="2">The sequence shown here is derived from an EMBL/GenBank/DDBJ whole genome shotgun (WGS) entry which is preliminary data.</text>
</comment>
<evidence type="ECO:0000313" key="2">
    <source>
        <dbReference type="EMBL" id="EJK63991.1"/>
    </source>
</evidence>
<feature type="non-terminal residue" evidence="2">
    <location>
        <position position="1"/>
    </location>
</feature>
<accession>K0SSF9</accession>
<sequence length="155" mass="17456">ELLPTLPPPSPPVGAVNRDRDSASRETETAFRPNRTCSQLQPLTRALDGRPRLESHHAHPPRSLRPLLLDITWASWAMGDARGVVVIRIHYRYRTCSGWAGPRSNRFLATNSNAGRNVDGRGIRPQVYAISGADNGSMPWTRYHRGDIASYRLWY</sequence>
<feature type="compositionally biased region" description="Basic and acidic residues" evidence="1">
    <location>
        <begin position="17"/>
        <end position="29"/>
    </location>
</feature>
<evidence type="ECO:0000313" key="3">
    <source>
        <dbReference type="Proteomes" id="UP000266841"/>
    </source>
</evidence>
<protein>
    <submittedName>
        <fullName evidence="2">Uncharacterized protein</fullName>
    </submittedName>
</protein>
<keyword evidence="3" id="KW-1185">Reference proteome</keyword>
<reference evidence="2 3" key="1">
    <citation type="journal article" date="2012" name="Genome Biol.">
        <title>Genome and low-iron response of an oceanic diatom adapted to chronic iron limitation.</title>
        <authorList>
            <person name="Lommer M."/>
            <person name="Specht M."/>
            <person name="Roy A.S."/>
            <person name="Kraemer L."/>
            <person name="Andreson R."/>
            <person name="Gutowska M.A."/>
            <person name="Wolf J."/>
            <person name="Bergner S.V."/>
            <person name="Schilhabel M.B."/>
            <person name="Klostermeier U.C."/>
            <person name="Beiko R.G."/>
            <person name="Rosenstiel P."/>
            <person name="Hippler M."/>
            <person name="Laroche J."/>
        </authorList>
    </citation>
    <scope>NUCLEOTIDE SEQUENCE [LARGE SCALE GENOMIC DNA]</scope>
    <source>
        <strain evidence="2 3">CCMP1005</strain>
    </source>
</reference>